<dbReference type="CDD" id="cd05471">
    <property type="entry name" value="pepsin_like"/>
    <property type="match status" value="1"/>
</dbReference>
<evidence type="ECO:0000313" key="5">
    <source>
        <dbReference type="WBParaSite" id="BXY_0306500.1"/>
    </source>
</evidence>
<dbReference type="GO" id="GO:0005764">
    <property type="term" value="C:lysosome"/>
    <property type="evidence" value="ECO:0007669"/>
    <property type="project" value="TreeGrafter"/>
</dbReference>
<name>A0A1I7RQS0_BURXY</name>
<sequence length="478" mass="53719">MSNFLLFLLFLALFQSYGSKIPLTRIETKLGDPVYLGVISVGQQNFNVEINLQSSVLWVPECLKGTITPKDLVACCNGACNNKNVFDRSSSRTFFDPQLNRPMRYNFSQCANVSAIIGADTFKLGPHYRSGDAAKRVPFALAEAMPDCYMDLDYDGVLGLAPVEENAIYSPIVQYFKRNNFAKPILTFFIMKPSPNNLIDGQITIEGLDEEHCEPRTFQIPPDKSGWAFEVPSFFLNNVAFNPAGRKYLAFIDLNTDYFFVPTEVFEFILKTTAAQKLPNQDRYLLAKPEKWTIRVVDGFNELTIKLAHLCDQKQLNMGCVLNIAVSLSSKFETNFVFGTPILYDHSSKTLLTRTENKAQKTVAYVGVISVGNQNFNVEFNLVSSALFVPECKERSVYPEDLISCCNGACNNRNTFIRKDSRTFHECKLQLNLLTGLEGDLKWDRPVGEDKKTNEKGTLHFKMIDTPIKSAIAASTCS</sequence>
<feature type="chain" id="PRO_5009304684" evidence="2">
    <location>
        <begin position="19"/>
        <end position="478"/>
    </location>
</feature>
<dbReference type="PANTHER" id="PTHR47966">
    <property type="entry name" value="BETA-SITE APP-CLEAVING ENZYME, ISOFORM A-RELATED"/>
    <property type="match status" value="1"/>
</dbReference>
<evidence type="ECO:0000256" key="1">
    <source>
        <dbReference type="ARBA" id="ARBA00007447"/>
    </source>
</evidence>
<dbReference type="GO" id="GO:0004190">
    <property type="term" value="F:aspartic-type endopeptidase activity"/>
    <property type="evidence" value="ECO:0007669"/>
    <property type="project" value="InterPro"/>
</dbReference>
<dbReference type="Pfam" id="PF00026">
    <property type="entry name" value="Asp"/>
    <property type="match status" value="1"/>
</dbReference>
<protein>
    <submittedName>
        <fullName evidence="5">Peptidase A1 domain-containing protein</fullName>
    </submittedName>
</protein>
<evidence type="ECO:0000256" key="2">
    <source>
        <dbReference type="SAM" id="SignalP"/>
    </source>
</evidence>
<dbReference type="Gene3D" id="2.40.70.10">
    <property type="entry name" value="Acid Proteases"/>
    <property type="match status" value="2"/>
</dbReference>
<organism evidence="4 5">
    <name type="scientific">Bursaphelenchus xylophilus</name>
    <name type="common">Pinewood nematode worm</name>
    <name type="synonym">Aphelenchoides xylophilus</name>
    <dbReference type="NCBI Taxonomy" id="6326"/>
    <lineage>
        <taxon>Eukaryota</taxon>
        <taxon>Metazoa</taxon>
        <taxon>Ecdysozoa</taxon>
        <taxon>Nematoda</taxon>
        <taxon>Chromadorea</taxon>
        <taxon>Rhabditida</taxon>
        <taxon>Tylenchina</taxon>
        <taxon>Tylenchomorpha</taxon>
        <taxon>Aphelenchoidea</taxon>
        <taxon>Aphelenchoididae</taxon>
        <taxon>Bursaphelenchus</taxon>
    </lineage>
</organism>
<dbReference type="SUPFAM" id="SSF50630">
    <property type="entry name" value="Acid proteases"/>
    <property type="match status" value="1"/>
</dbReference>
<dbReference type="InterPro" id="IPR034164">
    <property type="entry name" value="Pepsin-like_dom"/>
</dbReference>
<evidence type="ECO:0000259" key="3">
    <source>
        <dbReference type="PROSITE" id="PS51767"/>
    </source>
</evidence>
<dbReference type="WBParaSite" id="BXY_0306500.1">
    <property type="protein sequence ID" value="BXY_0306500.1"/>
    <property type="gene ID" value="BXY_0306500"/>
</dbReference>
<dbReference type="InterPro" id="IPR001461">
    <property type="entry name" value="Aspartic_peptidase_A1"/>
</dbReference>
<dbReference type="InterPro" id="IPR021109">
    <property type="entry name" value="Peptidase_aspartic_dom_sf"/>
</dbReference>
<feature type="signal peptide" evidence="2">
    <location>
        <begin position="1"/>
        <end position="18"/>
    </location>
</feature>
<reference evidence="5" key="1">
    <citation type="submission" date="2016-11" db="UniProtKB">
        <authorList>
            <consortium name="WormBaseParasite"/>
        </authorList>
    </citation>
    <scope>IDENTIFICATION</scope>
</reference>
<evidence type="ECO:0000313" key="4">
    <source>
        <dbReference type="Proteomes" id="UP000095284"/>
    </source>
</evidence>
<dbReference type="Proteomes" id="UP000095284">
    <property type="component" value="Unplaced"/>
</dbReference>
<dbReference type="AlphaFoldDB" id="A0A1I7RQS0"/>
<dbReference type="eggNOG" id="KOG1339">
    <property type="taxonomic scope" value="Eukaryota"/>
</dbReference>
<proteinExistence type="inferred from homology"/>
<feature type="domain" description="Peptidase A1" evidence="3">
    <location>
        <begin position="35"/>
        <end position="354"/>
    </location>
</feature>
<dbReference type="InterPro" id="IPR033121">
    <property type="entry name" value="PEPTIDASE_A1"/>
</dbReference>
<keyword evidence="2" id="KW-0732">Signal</keyword>
<accession>A0A1I7RQS0</accession>
<dbReference type="PANTHER" id="PTHR47966:SF8">
    <property type="entry name" value="ASPARTIC PROTEASE 1-RELATED"/>
    <property type="match status" value="1"/>
</dbReference>
<dbReference type="PROSITE" id="PS51767">
    <property type="entry name" value="PEPTIDASE_A1"/>
    <property type="match status" value="1"/>
</dbReference>
<comment type="similarity">
    <text evidence="1">Belongs to the peptidase A1 family.</text>
</comment>
<dbReference type="GO" id="GO:0006508">
    <property type="term" value="P:proteolysis"/>
    <property type="evidence" value="ECO:0007669"/>
    <property type="project" value="InterPro"/>
</dbReference>